<dbReference type="InterPro" id="IPR027463">
    <property type="entry name" value="AcrB_DN_DC_subdom"/>
</dbReference>
<feature type="transmembrane region" description="Helical" evidence="1">
    <location>
        <begin position="849"/>
        <end position="866"/>
    </location>
</feature>
<dbReference type="KEGG" id="wms:ID128_06065"/>
<dbReference type="Gene3D" id="1.20.1640.10">
    <property type="entry name" value="Multidrug efflux transporter AcrB transmembrane domain"/>
    <property type="match status" value="2"/>
</dbReference>
<organism evidence="2 3">
    <name type="scientific">Candidatus Wolbachia massiliensis</name>
    <dbReference type="NCBI Taxonomy" id="1845000"/>
    <lineage>
        <taxon>Bacteria</taxon>
        <taxon>Pseudomonadati</taxon>
        <taxon>Pseudomonadota</taxon>
        <taxon>Alphaproteobacteria</taxon>
        <taxon>Rickettsiales</taxon>
        <taxon>Anaplasmataceae</taxon>
        <taxon>Wolbachieae</taxon>
        <taxon>Wolbachia</taxon>
    </lineage>
</organism>
<keyword evidence="1" id="KW-0472">Membrane</keyword>
<dbReference type="GO" id="GO:0005886">
    <property type="term" value="C:plasma membrane"/>
    <property type="evidence" value="ECO:0007669"/>
    <property type="project" value="TreeGrafter"/>
</dbReference>
<feature type="transmembrane region" description="Helical" evidence="1">
    <location>
        <begin position="329"/>
        <end position="346"/>
    </location>
</feature>
<dbReference type="Pfam" id="PF00873">
    <property type="entry name" value="ACR_tran"/>
    <property type="match status" value="1"/>
</dbReference>
<dbReference type="AlphaFoldDB" id="A0A7L7YM68"/>
<feature type="transmembrane region" description="Helical" evidence="1">
    <location>
        <begin position="993"/>
        <end position="1018"/>
    </location>
</feature>
<sequence length="1024" mass="114229">MKNLLVERNRTVILLLIMIFIFGSYAYIKMPRESNPDIQIPIVSVFVRLPGISVEDSEKLLAVPMENELRSIEGVSELNALATNDGAHMILKFGAGYSNKEVLDNVRSKLSNIRSKLPVEAESPVISEINLSLFPILNVGLIGNLPERTLTEIAQKLKKEIESLPNVLKVKVAGMRKEAIEVIIEPTVLTKYNIQSSEIFHAISSNNRLVGAGSLENDTGRYSIKISGLLKDIEDIMNIPIRSQGDAVLRIKDVAKVYPRFEDYKGFARINGLSSIVLEVSKRNGKNIIDTVNQVKYLMDKAKDQLPKNLKVVYLNDQSKNVRNVLDDLENSIIFAVLLILIIIILSMGTRTAILVALSIPGSFLMGIIALYLMGITLNIVVLFSLIMAVGMLVDDAIVISEYADRKMICGMDKVEAFRTSIHDMFYPVLSSTLTKLAVFFPLLFWPDTVGKFMQYIPITIILTLTGSLIMALVFIPTLGMIFGKPSVTSKEEIEKMHAIESGEIKNVGPIIKAYVRMLEKVLDHPKKFVCTVALALFSFSVLYFTFGPGVKFFPKVDSDNILISVKAKENLSAKERDLILREVENRILNMEKEVNIFYAKSGSFDDDVIAKIQLELVDWRFRCKAKDILNDIRSSVQGMKGVIIDIQEENLGPSADKPIQINLSGSASSLNSAAEQILKIMDQPSSGFINIQDSRSTPEIEWNMSVDKSKAASSGVSVATIGDFIKMVTSGVSIGKYRSSNLDEEIDIILRFPEKDRNMKTIENLFINTTNSPYPMSNIVKYVPEKKINKLSRINGSRTVTISADVEPGYLVDERVKFIQDSITQDWDKEVKIDFKGDRESQQKSEAFLLKAFIFAITLMILVLVSQFNSIYHTFIVMTAVFLSTTCVFFVFFLINKVFVVVMCGVGVIALAGIIVNNNILLLDAFHHQVEVYKSDIKRCAINASISRVRPILLTVATTVLGLIPMITRLNINFFTLQITHDAPSSQWWVDISTTIAGGILAATVLTLFFTPALLVMQKREKT</sequence>
<keyword evidence="1" id="KW-1133">Transmembrane helix</keyword>
<proteinExistence type="predicted"/>
<feature type="transmembrane region" description="Helical" evidence="1">
    <location>
        <begin position="425"/>
        <end position="447"/>
    </location>
</feature>
<name>A0A7L7YM68_9RICK</name>
<dbReference type="PRINTS" id="PR00702">
    <property type="entry name" value="ACRIFLAVINRP"/>
</dbReference>
<feature type="transmembrane region" description="Helical" evidence="1">
    <location>
        <begin position="12"/>
        <end position="28"/>
    </location>
</feature>
<protein>
    <submittedName>
        <fullName evidence="2">Efflux RND transporter permease subunit</fullName>
    </submittedName>
</protein>
<dbReference type="PANTHER" id="PTHR32063">
    <property type="match status" value="1"/>
</dbReference>
<dbReference type="SUPFAM" id="SSF82714">
    <property type="entry name" value="Multidrug efflux transporter AcrB TolC docking domain, DN and DC subdomains"/>
    <property type="match status" value="2"/>
</dbReference>
<feature type="transmembrane region" description="Helical" evidence="1">
    <location>
        <begin position="529"/>
        <end position="547"/>
    </location>
</feature>
<dbReference type="PANTHER" id="PTHR32063:SF0">
    <property type="entry name" value="SWARMING MOTILITY PROTEIN SWRC"/>
    <property type="match status" value="1"/>
</dbReference>
<dbReference type="Gene3D" id="3.30.2090.10">
    <property type="entry name" value="Multidrug efflux transporter AcrB TolC docking domain, DN and DC subdomains"/>
    <property type="match status" value="2"/>
</dbReference>
<dbReference type="RefSeq" id="WP_191111106.1">
    <property type="nucleotide sequence ID" value="NZ_CP061738.1"/>
</dbReference>
<dbReference type="Gene3D" id="3.30.70.1430">
    <property type="entry name" value="Multidrug efflux transporter AcrB pore domain"/>
    <property type="match status" value="2"/>
</dbReference>
<reference evidence="2 3" key="1">
    <citation type="submission" date="2020-09" db="EMBL/GenBank/DDBJ databases">
        <title>An Earliest Endosymbiont, Wolbachia massiliensis sp. nov., Strain PL13 From the Bed Bug (Cimex hemipterius), Type strain of a New supergroup T.</title>
        <authorList>
            <person name="Laidoudi Y."/>
            <person name="Levasseur A."/>
            <person name="Medkour H."/>
            <person name="Maaloum M."/>
            <person name="BenKhedher M."/>
            <person name="Sambou M."/>
            <person name="Bassene H."/>
            <person name="Davoust B."/>
            <person name="Fenollar F."/>
            <person name="Raoult D."/>
            <person name="Mediannikov O."/>
        </authorList>
    </citation>
    <scope>NUCLEOTIDE SEQUENCE [LARGE SCALE GENOMIC DNA]</scope>
    <source>
        <strain evidence="2 3">PL13</strain>
    </source>
</reference>
<evidence type="ECO:0000256" key="1">
    <source>
        <dbReference type="SAM" id="Phobius"/>
    </source>
</evidence>
<dbReference type="InterPro" id="IPR001036">
    <property type="entry name" value="Acrflvin-R"/>
</dbReference>
<evidence type="ECO:0000313" key="2">
    <source>
        <dbReference type="EMBL" id="QOD38304.1"/>
    </source>
</evidence>
<dbReference type="Gene3D" id="3.30.70.1440">
    <property type="entry name" value="Multidrug efflux transporter AcrB pore domain"/>
    <property type="match status" value="1"/>
</dbReference>
<feature type="transmembrane region" description="Helical" evidence="1">
    <location>
        <begin position="953"/>
        <end position="973"/>
    </location>
</feature>
<feature type="transmembrane region" description="Helical" evidence="1">
    <location>
        <begin position="899"/>
        <end position="917"/>
    </location>
</feature>
<evidence type="ECO:0000313" key="3">
    <source>
        <dbReference type="Proteomes" id="UP000516514"/>
    </source>
</evidence>
<dbReference type="Proteomes" id="UP000516514">
    <property type="component" value="Chromosome"/>
</dbReference>
<gene>
    <name evidence="2" type="ORF">ID128_06065</name>
</gene>
<keyword evidence="1" id="KW-0812">Transmembrane</keyword>
<dbReference type="Gene3D" id="3.30.70.1320">
    <property type="entry name" value="Multidrug efflux transporter AcrB pore domain like"/>
    <property type="match status" value="1"/>
</dbReference>
<dbReference type="EMBL" id="CP061738">
    <property type="protein sequence ID" value="QOD38304.1"/>
    <property type="molecule type" value="Genomic_DNA"/>
</dbReference>
<dbReference type="SUPFAM" id="SSF82866">
    <property type="entry name" value="Multidrug efflux transporter AcrB transmembrane domain"/>
    <property type="match status" value="2"/>
</dbReference>
<dbReference type="SUPFAM" id="SSF82693">
    <property type="entry name" value="Multidrug efflux transporter AcrB pore domain, PN1, PN2, PC1 and PC2 subdomains"/>
    <property type="match status" value="2"/>
</dbReference>
<dbReference type="GO" id="GO:0042910">
    <property type="term" value="F:xenobiotic transmembrane transporter activity"/>
    <property type="evidence" value="ECO:0007669"/>
    <property type="project" value="TreeGrafter"/>
</dbReference>
<feature type="transmembrane region" description="Helical" evidence="1">
    <location>
        <begin position="453"/>
        <end position="476"/>
    </location>
</feature>
<accession>A0A7L7YM68</accession>
<keyword evidence="3" id="KW-1185">Reference proteome</keyword>
<feature type="transmembrane region" description="Helical" evidence="1">
    <location>
        <begin position="873"/>
        <end position="893"/>
    </location>
</feature>